<protein>
    <submittedName>
        <fullName evidence="1">Uncharacterized protein</fullName>
    </submittedName>
</protein>
<sequence>MGVLDFLKIDKEAVVFLYSRHYSNSLIEPGCKTVDVTDLADRQEQLLDNRKRKGLLDEIDKLIDHVAGSSFVLYAPHFAMVFAQALYTHKKCVKAAYIQEGGMIYRKSITTHLSFRQKLRCFVADKLYRHTDRIWRAYGWYMPVKLNKQRDLDSYAISDEYFKYLPSTNHIIRWPHVDMPLAIKDNAHVFVFDGFVKNGLVEQEFYLDKCKKLVDKFAQPFNYIKFHPAQSQEECDTIKSYFDRQGRKYEVLDNSIPLEIVLASTSGLSVIGFGSSLLYFARDLGHIVHCMDKWLHGSPLYMQYKVRYGLDDF</sequence>
<reference evidence="1 2" key="1">
    <citation type="submission" date="2011-03" db="EMBL/GenBank/DDBJ databases">
        <authorList>
            <person name="Weinstock G."/>
            <person name="Sodergren E."/>
            <person name="Clifton S."/>
            <person name="Fulton L."/>
            <person name="Fulton B."/>
            <person name="Courtney L."/>
            <person name="Fronick C."/>
            <person name="Harrison M."/>
            <person name="Strong C."/>
            <person name="Farmer C."/>
            <person name="Delahaunty K."/>
            <person name="Markovic C."/>
            <person name="Hall O."/>
            <person name="Minx P."/>
            <person name="Tomlinson C."/>
            <person name="Mitreva M."/>
            <person name="Hou S."/>
            <person name="Chen J."/>
            <person name="Wollam A."/>
            <person name="Pepin K.H."/>
            <person name="Johnson M."/>
            <person name="Bhonagiri V."/>
            <person name="Zhang X."/>
            <person name="Suruliraj S."/>
            <person name="Warren W."/>
            <person name="Chinwalla A."/>
            <person name="Mardis E.R."/>
            <person name="Wilson R.K."/>
        </authorList>
    </citation>
    <scope>NUCLEOTIDE SEQUENCE [LARGE SCALE GENOMIC DNA]</scope>
    <source>
        <strain evidence="1 2">YIT 11840</strain>
    </source>
</reference>
<dbReference type="EMBL" id="AFFY01000020">
    <property type="protein sequence ID" value="EHH00656.1"/>
    <property type="molecule type" value="Genomic_DNA"/>
</dbReference>
<organism evidence="1 2">
    <name type="scientific">Paraprevotella clara YIT 11840</name>
    <dbReference type="NCBI Taxonomy" id="762968"/>
    <lineage>
        <taxon>Bacteria</taxon>
        <taxon>Pseudomonadati</taxon>
        <taxon>Bacteroidota</taxon>
        <taxon>Bacteroidia</taxon>
        <taxon>Bacteroidales</taxon>
        <taxon>Prevotellaceae</taxon>
        <taxon>Paraprevotella</taxon>
    </lineage>
</organism>
<accession>G5SPU0</accession>
<evidence type="ECO:0000313" key="2">
    <source>
        <dbReference type="Proteomes" id="UP000003598"/>
    </source>
</evidence>
<dbReference type="OrthoDB" id="849284at2"/>
<comment type="caution">
    <text evidence="1">The sequence shown here is derived from an EMBL/GenBank/DDBJ whole genome shotgun (WGS) entry which is preliminary data.</text>
</comment>
<dbReference type="RefSeq" id="WP_008619091.1">
    <property type="nucleotide sequence ID" value="NZ_JH376595.1"/>
</dbReference>
<dbReference type="eggNOG" id="ENOG5033N3M">
    <property type="taxonomic scope" value="Bacteria"/>
</dbReference>
<evidence type="ECO:0000313" key="1">
    <source>
        <dbReference type="EMBL" id="EHH00656.1"/>
    </source>
</evidence>
<dbReference type="HOGENOM" id="CLU_888090_0_0_10"/>
<name>G5SPU0_9BACT</name>
<gene>
    <name evidence="1" type="ORF">HMPREF9441_01374</name>
</gene>
<keyword evidence="2" id="KW-1185">Reference proteome</keyword>
<dbReference type="PATRIC" id="fig|762968.3.peg.1225"/>
<dbReference type="InterPro" id="IPR010866">
    <property type="entry name" value="A-2_8-polyST"/>
</dbReference>
<dbReference type="Proteomes" id="UP000003598">
    <property type="component" value="Unassembled WGS sequence"/>
</dbReference>
<dbReference type="GeneID" id="93556946"/>
<proteinExistence type="predicted"/>
<dbReference type="AlphaFoldDB" id="G5SPU0"/>
<dbReference type="Pfam" id="PF07388">
    <property type="entry name" value="A-2_8-polyST"/>
    <property type="match status" value="1"/>
</dbReference>
<dbReference type="STRING" id="762968.HMPREF9441_01374"/>